<evidence type="ECO:0000313" key="3">
    <source>
        <dbReference type="Proteomes" id="UP000067444"/>
    </source>
</evidence>
<dbReference type="RefSeq" id="WP_074202277.1">
    <property type="nucleotide sequence ID" value="NZ_CP012160.1"/>
</dbReference>
<dbReference type="EMBL" id="CP012160">
    <property type="protein sequence ID" value="AKS44607.1"/>
    <property type="molecule type" value="Genomic_DNA"/>
</dbReference>
<protein>
    <submittedName>
        <fullName evidence="2">Uncharacterized protein</fullName>
    </submittedName>
</protein>
<name>A0A0K0Y127_9RHOB</name>
<sequence>MSDKLFKPGQKAPRSGQYEITGPRGGRTGVERTVTRNEPLPPPEEKGQKYRLADPTKHRSKR</sequence>
<organism evidence="2 3">
    <name type="scientific">Octadecabacter temperatus</name>
    <dbReference type="NCBI Taxonomy" id="1458307"/>
    <lineage>
        <taxon>Bacteria</taxon>
        <taxon>Pseudomonadati</taxon>
        <taxon>Pseudomonadota</taxon>
        <taxon>Alphaproteobacteria</taxon>
        <taxon>Rhodobacterales</taxon>
        <taxon>Roseobacteraceae</taxon>
        <taxon>Octadecabacter</taxon>
    </lineage>
</organism>
<dbReference type="OrthoDB" id="2629154at2"/>
<feature type="compositionally biased region" description="Basic and acidic residues" evidence="1">
    <location>
        <begin position="43"/>
        <end position="62"/>
    </location>
</feature>
<dbReference type="AlphaFoldDB" id="A0A0K0Y127"/>
<proteinExistence type="predicted"/>
<gene>
    <name evidence="2" type="ORF">OSB_00380</name>
</gene>
<reference evidence="2 3" key="1">
    <citation type="journal article" date="2015" name="Genome Announc.">
        <title>Closed Genome Sequence of Octadecabacter temperatus SB1, the First Mesophilic Species of the Genus Octadecabacter.</title>
        <authorList>
            <person name="Voget S."/>
            <person name="Billerbeck S."/>
            <person name="Simon M."/>
            <person name="Daniel R."/>
        </authorList>
    </citation>
    <scope>NUCLEOTIDE SEQUENCE [LARGE SCALE GENOMIC DNA]</scope>
    <source>
        <strain evidence="2 3">SB1</strain>
    </source>
</reference>
<feature type="region of interest" description="Disordered" evidence="1">
    <location>
        <begin position="1"/>
        <end position="62"/>
    </location>
</feature>
<evidence type="ECO:0000313" key="2">
    <source>
        <dbReference type="EMBL" id="AKS44607.1"/>
    </source>
</evidence>
<evidence type="ECO:0000256" key="1">
    <source>
        <dbReference type="SAM" id="MobiDB-lite"/>
    </source>
</evidence>
<keyword evidence="3" id="KW-1185">Reference proteome</keyword>
<accession>A0A0K0Y127</accession>
<dbReference type="KEGG" id="otm:OSB_00380"/>
<dbReference type="STRING" id="1458307.OSB_00380"/>
<dbReference type="Proteomes" id="UP000067444">
    <property type="component" value="Chromosome"/>
</dbReference>